<dbReference type="EMBL" id="LR796677">
    <property type="protein sequence ID" value="CAB4158705.1"/>
    <property type="molecule type" value="Genomic_DNA"/>
</dbReference>
<sequence>MSQIIKFPNELDHGLDVWQIGVMNTTPDPIIPTVGTAVTLSWWSDSDPGTIIAVSASGKRITVQEDSAKRVDSNGMSDSQTWEYERNPEGATWVFSQRKNGRWYPIGQEMHSTPVCHIGSRRKYYDFSF</sequence>
<organism evidence="1">
    <name type="scientific">uncultured Caudovirales phage</name>
    <dbReference type="NCBI Taxonomy" id="2100421"/>
    <lineage>
        <taxon>Viruses</taxon>
        <taxon>Duplodnaviria</taxon>
        <taxon>Heunggongvirae</taxon>
        <taxon>Uroviricota</taxon>
        <taxon>Caudoviricetes</taxon>
        <taxon>Peduoviridae</taxon>
        <taxon>Maltschvirus</taxon>
        <taxon>Maltschvirus maltsch</taxon>
    </lineage>
</organism>
<gene>
    <name evidence="1" type="ORF">UFOVP711_20</name>
</gene>
<accession>A0A6J5NNH2</accession>
<reference evidence="1" key="1">
    <citation type="submission" date="2020-04" db="EMBL/GenBank/DDBJ databases">
        <authorList>
            <person name="Chiriac C."/>
            <person name="Salcher M."/>
            <person name="Ghai R."/>
            <person name="Kavagutti S V."/>
        </authorList>
    </citation>
    <scope>NUCLEOTIDE SEQUENCE</scope>
</reference>
<protein>
    <submittedName>
        <fullName evidence="1">Uncharacterized protein</fullName>
    </submittedName>
</protein>
<name>A0A6J5NNH2_9CAUD</name>
<evidence type="ECO:0000313" key="1">
    <source>
        <dbReference type="EMBL" id="CAB4158705.1"/>
    </source>
</evidence>
<proteinExistence type="predicted"/>